<dbReference type="Proteomes" id="UP000323225">
    <property type="component" value="Unassembled WGS sequence"/>
</dbReference>
<organism evidence="1 2">
    <name type="scientific">Vibrio cholerae</name>
    <dbReference type="NCBI Taxonomy" id="666"/>
    <lineage>
        <taxon>Bacteria</taxon>
        <taxon>Pseudomonadati</taxon>
        <taxon>Pseudomonadota</taxon>
        <taxon>Gammaproteobacteria</taxon>
        <taxon>Vibrionales</taxon>
        <taxon>Vibrionaceae</taxon>
        <taxon>Vibrio</taxon>
    </lineage>
</organism>
<comment type="caution">
    <text evidence="1">The sequence shown here is derived from an EMBL/GenBank/DDBJ whole genome shotgun (WGS) entry which is preliminary data.</text>
</comment>
<name>A0A5B1C6M7_VIBCL</name>
<dbReference type="EMBL" id="VUAA01000007">
    <property type="protein sequence ID" value="KAA1255189.1"/>
    <property type="molecule type" value="Genomic_DNA"/>
</dbReference>
<protein>
    <submittedName>
        <fullName evidence="1">Uncharacterized protein</fullName>
    </submittedName>
</protein>
<proteinExistence type="predicted"/>
<dbReference type="AlphaFoldDB" id="A0A5B1C6M7"/>
<evidence type="ECO:0000313" key="2">
    <source>
        <dbReference type="Proteomes" id="UP000323225"/>
    </source>
</evidence>
<accession>A0A5B1C6M7</accession>
<gene>
    <name evidence="1" type="ORF">F0M16_08200</name>
</gene>
<sequence>MSELSTLINLLKKNSDILDDVYNQGTKIEEIQNRERVLELTTQRVVYATSEGYRLNPKLRNFFDSIFGKETSSYIDTDFNERKKVILNQISAYSVAKYNNDMIGMDNAFFLITDESFATAHQAKDVVAKLRRRANSEFSHIKRLEEKIKLNEDSARISRDVIEAFRQFSSDDFLLAPNIDHKIYNFIKKELIDPVIKLCAEMTEILNKLAENSIKFKEYSKSNELITAFSDYWMLSPSYEIDEFTDEQYGESQFLIPDPIIQSAVIDIDSDANDEFVTDTIDKIKDGNEKLSKVKSEVVEAESVEAQELQTEKVVTLHRGQFEVDCRSFLTEVVKEKTRTNNGLSAKKYHSDKELAYDLDQWLFGLTMYHAKLNNLYRSRFKIELDGDKRYDTFGNLLLKEVSVEYQP</sequence>
<reference evidence="1 2" key="1">
    <citation type="submission" date="2019-09" db="EMBL/GenBank/DDBJ databases">
        <authorList>
            <person name="Kritzky A."/>
            <person name="Schelkanova E.Y."/>
            <person name="Alkhova Z.V."/>
            <person name="Smirnova N.I."/>
        </authorList>
    </citation>
    <scope>NUCLEOTIDE SEQUENCE [LARGE SCALE GENOMIC DNA]</scope>
    <source>
        <strain evidence="1 2">M1526</strain>
    </source>
</reference>
<evidence type="ECO:0000313" key="1">
    <source>
        <dbReference type="EMBL" id="KAA1255189.1"/>
    </source>
</evidence>